<dbReference type="PROSITE" id="PS51406">
    <property type="entry name" value="FIBRINOGEN_C_2"/>
    <property type="match status" value="1"/>
</dbReference>
<dbReference type="SUPFAM" id="SSF50494">
    <property type="entry name" value="Trypsin-like serine proteases"/>
    <property type="match status" value="1"/>
</dbReference>
<keyword evidence="2" id="KW-0732">Signal</keyword>
<evidence type="ECO:0000259" key="3">
    <source>
        <dbReference type="PROSITE" id="PS50240"/>
    </source>
</evidence>
<feature type="domain" description="Peptidase S1" evidence="3">
    <location>
        <begin position="32"/>
        <end position="262"/>
    </location>
</feature>
<dbReference type="InterPro" id="IPR036056">
    <property type="entry name" value="Fibrinogen-like_C"/>
</dbReference>
<dbReference type="InterPro" id="IPR050373">
    <property type="entry name" value="Fibrinogen_C-term_domain"/>
</dbReference>
<feature type="coiled-coil region" evidence="1">
    <location>
        <begin position="281"/>
        <end position="308"/>
    </location>
</feature>
<feature type="signal peptide" evidence="2">
    <location>
        <begin position="1"/>
        <end position="17"/>
    </location>
</feature>
<dbReference type="PROSITE" id="PS50240">
    <property type="entry name" value="TRYPSIN_DOM"/>
    <property type="match status" value="1"/>
</dbReference>
<dbReference type="PANTHER" id="PTHR19143">
    <property type="entry name" value="FIBRINOGEN/TENASCIN/ANGIOPOEITIN"/>
    <property type="match status" value="1"/>
</dbReference>
<feature type="chain" id="PRO_5047161711" evidence="2">
    <location>
        <begin position="18"/>
        <end position="529"/>
    </location>
</feature>
<dbReference type="Gene3D" id="2.40.10.10">
    <property type="entry name" value="Trypsin-like serine proteases"/>
    <property type="match status" value="2"/>
</dbReference>
<reference evidence="6" key="1">
    <citation type="submission" date="2025-08" db="UniProtKB">
        <authorList>
            <consortium name="RefSeq"/>
        </authorList>
    </citation>
    <scope>IDENTIFICATION</scope>
    <source>
        <tissue evidence="6">Testes</tissue>
    </source>
</reference>
<protein>
    <submittedName>
        <fullName evidence="6">Uncharacterized protein LOC100367752</fullName>
    </submittedName>
</protein>
<dbReference type="GeneID" id="100367752"/>
<dbReference type="SMART" id="SM00020">
    <property type="entry name" value="Tryp_SPc"/>
    <property type="match status" value="1"/>
</dbReference>
<dbReference type="PROSITE" id="PS00134">
    <property type="entry name" value="TRYPSIN_HIS"/>
    <property type="match status" value="1"/>
</dbReference>
<feature type="domain" description="Fibrinogen C-terminal" evidence="4">
    <location>
        <begin position="308"/>
        <end position="529"/>
    </location>
</feature>
<dbReference type="InterPro" id="IPR018114">
    <property type="entry name" value="TRYPSIN_HIS"/>
</dbReference>
<proteinExistence type="predicted"/>
<evidence type="ECO:0000256" key="2">
    <source>
        <dbReference type="SAM" id="SignalP"/>
    </source>
</evidence>
<dbReference type="InterPro" id="IPR001314">
    <property type="entry name" value="Peptidase_S1A"/>
</dbReference>
<dbReference type="PANTHER" id="PTHR19143:SF458">
    <property type="entry name" value="FIBRINOGEN C-TERMINAL DOMAIN-CONTAINING PROTEIN-RELATED"/>
    <property type="match status" value="1"/>
</dbReference>
<dbReference type="Pfam" id="PF00147">
    <property type="entry name" value="Fibrinogen_C"/>
    <property type="match status" value="1"/>
</dbReference>
<keyword evidence="5" id="KW-1185">Reference proteome</keyword>
<dbReference type="InterPro" id="IPR001254">
    <property type="entry name" value="Trypsin_dom"/>
</dbReference>
<keyword evidence="1" id="KW-0175">Coiled coil</keyword>
<dbReference type="NCBIfam" id="NF040941">
    <property type="entry name" value="GGGWT_bact"/>
    <property type="match status" value="1"/>
</dbReference>
<dbReference type="SUPFAM" id="SSF56496">
    <property type="entry name" value="Fibrinogen C-terminal domain-like"/>
    <property type="match status" value="1"/>
</dbReference>
<dbReference type="RefSeq" id="XP_002742424.1">
    <property type="nucleotide sequence ID" value="XM_002742378.2"/>
</dbReference>
<dbReference type="PRINTS" id="PR00722">
    <property type="entry name" value="CHYMOTRYPSIN"/>
</dbReference>
<evidence type="ECO:0000313" key="6">
    <source>
        <dbReference type="RefSeq" id="XP_002742424.1"/>
    </source>
</evidence>
<dbReference type="CDD" id="cd00087">
    <property type="entry name" value="FReD"/>
    <property type="match status" value="1"/>
</dbReference>
<dbReference type="InterPro" id="IPR043504">
    <property type="entry name" value="Peptidase_S1_PA_chymotrypsin"/>
</dbReference>
<dbReference type="Gene3D" id="3.90.215.10">
    <property type="entry name" value="Gamma Fibrinogen, chain A, domain 1"/>
    <property type="match status" value="1"/>
</dbReference>
<dbReference type="CDD" id="cd00190">
    <property type="entry name" value="Tryp_SPc"/>
    <property type="match status" value="1"/>
</dbReference>
<dbReference type="Proteomes" id="UP000694865">
    <property type="component" value="Unplaced"/>
</dbReference>
<evidence type="ECO:0000313" key="5">
    <source>
        <dbReference type="Proteomes" id="UP000694865"/>
    </source>
</evidence>
<organism evidence="5 6">
    <name type="scientific">Saccoglossus kowalevskii</name>
    <name type="common">Acorn worm</name>
    <dbReference type="NCBI Taxonomy" id="10224"/>
    <lineage>
        <taxon>Eukaryota</taxon>
        <taxon>Metazoa</taxon>
        <taxon>Hemichordata</taxon>
        <taxon>Enteropneusta</taxon>
        <taxon>Harrimaniidae</taxon>
        <taxon>Saccoglossus</taxon>
    </lineage>
</organism>
<dbReference type="InterPro" id="IPR014716">
    <property type="entry name" value="Fibrinogen_a/b/g_C_1"/>
</dbReference>
<dbReference type="SMART" id="SM00186">
    <property type="entry name" value="FBG"/>
    <property type="match status" value="1"/>
</dbReference>
<sequence length="529" mass="59665">MRSLVATFIVLFHTCHAQLSGECGLIQPKGVMVGSSTSSDDVIPWLATIYSTTLHANICGATLINNQWVITAAHCLETSGITMNTLRVYLGNSNSYRVERIIVHPDYNVDSPLDSDIALVKLEKQVSYAYNILPVCLPHTGEVKQRLNVGVSGWAAGMATDGESNDVPLPHQTRLEVMERHTCKQHRSETITDKMFCAARPSSDYEKDVCLHDNGGSFTKKWNGRWYLLGITSLGIGCSSSNSPGVYAAFYWFSDWVIGITASGEQGCIMINVGAGSEEQLMDKDTEIKELQLEVAELRAELDVCHASNGDEQPRDCNEVFDNGHCRSGIYSIYMADQTSMKVYCDMETDAGGWTVIQRRKDGTVDFYLDWDDYKNGFGFLSGEFWLGNEKIHSMLSQGRQYQLRIDLQDFDGQTRYALYDLFQVADESDNYRLMIGSYSGSAGDSMHYHNGSQFSTRDQDNDVSESTHCANVYGGAWWYRACYFVNLNGQYFSKKENRKRHSEGIVWRYWKGLYHSLKRVEMKIKPIL</sequence>
<evidence type="ECO:0000256" key="1">
    <source>
        <dbReference type="SAM" id="Coils"/>
    </source>
</evidence>
<gene>
    <name evidence="6" type="primary">LOC100367752</name>
</gene>
<accession>A0ABM0H1Y5</accession>
<dbReference type="InterPro" id="IPR002181">
    <property type="entry name" value="Fibrinogen_a/b/g_C_dom"/>
</dbReference>
<name>A0ABM0H1Y5_SACKO</name>
<evidence type="ECO:0000259" key="4">
    <source>
        <dbReference type="PROSITE" id="PS51406"/>
    </source>
</evidence>
<dbReference type="Pfam" id="PF00089">
    <property type="entry name" value="Trypsin"/>
    <property type="match status" value="1"/>
</dbReference>
<dbReference type="InterPro" id="IPR009003">
    <property type="entry name" value="Peptidase_S1_PA"/>
</dbReference>